<reference evidence="2" key="1">
    <citation type="submission" date="2018-05" db="EMBL/GenBank/DDBJ databases">
        <authorList>
            <person name="Lanie J.A."/>
            <person name="Ng W.-L."/>
            <person name="Kazmierczak K.M."/>
            <person name="Andrzejewski T.M."/>
            <person name="Davidsen T.M."/>
            <person name="Wayne K.J."/>
            <person name="Tettelin H."/>
            <person name="Glass J.I."/>
            <person name="Rusch D."/>
            <person name="Podicherti R."/>
            <person name="Tsui H.-C.T."/>
            <person name="Winkler M.E."/>
        </authorList>
    </citation>
    <scope>NUCLEOTIDE SEQUENCE</scope>
</reference>
<accession>A0A383E0H0</accession>
<proteinExistence type="predicted"/>
<name>A0A383E0H0_9ZZZZ</name>
<dbReference type="NCBIfam" id="TIGR00976">
    <property type="entry name" value="CocE_NonD"/>
    <property type="match status" value="1"/>
</dbReference>
<dbReference type="Gene3D" id="3.40.50.1820">
    <property type="entry name" value="alpha/beta hydrolase"/>
    <property type="match status" value="1"/>
</dbReference>
<dbReference type="InterPro" id="IPR029058">
    <property type="entry name" value="AB_hydrolase_fold"/>
</dbReference>
<dbReference type="InterPro" id="IPR000383">
    <property type="entry name" value="Xaa-Pro-like_dom"/>
</dbReference>
<gene>
    <name evidence="2" type="ORF">METZ01_LOCUS502827</name>
</gene>
<dbReference type="Pfam" id="PF02129">
    <property type="entry name" value="Peptidase_S15"/>
    <property type="match status" value="1"/>
</dbReference>
<sequence length="109" mass="11687">MADGVELSLDMHVPVEADGSQDWATTPRPLLMEYIPYRKDDSPPYSGYHNDFAQHGIIGARLDCRGSGASGGVTADEYSVQEQLDGAAAIEWLATQPWCTGKIGMIGAS</sequence>
<feature type="domain" description="Xaa-Pro dipeptidyl-peptidase-like" evidence="1">
    <location>
        <begin position="3"/>
        <end position="109"/>
    </location>
</feature>
<evidence type="ECO:0000259" key="1">
    <source>
        <dbReference type="Pfam" id="PF02129"/>
    </source>
</evidence>
<protein>
    <recommendedName>
        <fullName evidence="1">Xaa-Pro dipeptidyl-peptidase-like domain-containing protein</fullName>
    </recommendedName>
</protein>
<feature type="non-terminal residue" evidence="2">
    <location>
        <position position="109"/>
    </location>
</feature>
<dbReference type="InterPro" id="IPR005674">
    <property type="entry name" value="CocE/Ser_esterase"/>
</dbReference>
<dbReference type="GO" id="GO:0016787">
    <property type="term" value="F:hydrolase activity"/>
    <property type="evidence" value="ECO:0007669"/>
    <property type="project" value="InterPro"/>
</dbReference>
<organism evidence="2">
    <name type="scientific">marine metagenome</name>
    <dbReference type="NCBI Taxonomy" id="408172"/>
    <lineage>
        <taxon>unclassified sequences</taxon>
        <taxon>metagenomes</taxon>
        <taxon>ecological metagenomes</taxon>
    </lineage>
</organism>
<dbReference type="SUPFAM" id="SSF53474">
    <property type="entry name" value="alpha/beta-Hydrolases"/>
    <property type="match status" value="1"/>
</dbReference>
<dbReference type="AlphaFoldDB" id="A0A383E0H0"/>
<dbReference type="EMBL" id="UINC01221579">
    <property type="protein sequence ID" value="SVE49973.1"/>
    <property type="molecule type" value="Genomic_DNA"/>
</dbReference>
<evidence type="ECO:0000313" key="2">
    <source>
        <dbReference type="EMBL" id="SVE49973.1"/>
    </source>
</evidence>